<dbReference type="GO" id="GO:0005829">
    <property type="term" value="C:cytosol"/>
    <property type="evidence" value="ECO:0007669"/>
    <property type="project" value="TreeGrafter"/>
</dbReference>
<evidence type="ECO:0000256" key="2">
    <source>
        <dbReference type="HAMAP-Rule" id="MF_00758"/>
    </source>
</evidence>
<proteinExistence type="inferred from homology"/>
<comment type="similarity">
    <text evidence="1 2">Belongs to the UPF0301 (AlgH) family.</text>
</comment>
<dbReference type="Gene3D" id="3.40.1740.10">
    <property type="entry name" value="VC0467-like"/>
    <property type="match status" value="1"/>
</dbReference>
<protein>
    <recommendedName>
        <fullName evidence="2">UPF0301 protein FHS83_002683</fullName>
    </recommendedName>
</protein>
<keyword evidence="4" id="KW-1185">Reference proteome</keyword>
<evidence type="ECO:0000313" key="3">
    <source>
        <dbReference type="EMBL" id="NIK89365.1"/>
    </source>
</evidence>
<comment type="caution">
    <text evidence="3">The sequence shown here is derived from an EMBL/GenBank/DDBJ whole genome shotgun (WGS) entry which is preliminary data.</text>
</comment>
<dbReference type="HAMAP" id="MF_00758">
    <property type="entry name" value="UPF0301"/>
    <property type="match status" value="1"/>
</dbReference>
<reference evidence="3 4" key="1">
    <citation type="submission" date="2020-03" db="EMBL/GenBank/DDBJ databases">
        <title>Genomic Encyclopedia of Type Strains, Phase IV (KMG-IV): sequencing the most valuable type-strain genomes for metagenomic binning, comparative biology and taxonomic classification.</title>
        <authorList>
            <person name="Goeker M."/>
        </authorList>
    </citation>
    <scope>NUCLEOTIDE SEQUENCE [LARGE SCALE GENOMIC DNA]</scope>
    <source>
        <strain evidence="3 4">DSM 19867</strain>
    </source>
</reference>
<dbReference type="NCBIfam" id="NF001268">
    <property type="entry name" value="PRK00228.1-4"/>
    <property type="match status" value="1"/>
</dbReference>
<organism evidence="3 4">
    <name type="scientific">Rhizomicrobium palustre</name>
    <dbReference type="NCBI Taxonomy" id="189966"/>
    <lineage>
        <taxon>Bacteria</taxon>
        <taxon>Pseudomonadati</taxon>
        <taxon>Pseudomonadota</taxon>
        <taxon>Alphaproteobacteria</taxon>
        <taxon>Micropepsales</taxon>
        <taxon>Micropepsaceae</taxon>
        <taxon>Rhizomicrobium</taxon>
    </lineage>
</organism>
<dbReference type="PANTHER" id="PTHR30327">
    <property type="entry name" value="UNCHARACTERIZED PROTEIN YQGE"/>
    <property type="match status" value="1"/>
</dbReference>
<evidence type="ECO:0000313" key="4">
    <source>
        <dbReference type="Proteomes" id="UP000570514"/>
    </source>
</evidence>
<dbReference type="RefSeq" id="WP_167083459.1">
    <property type="nucleotide sequence ID" value="NZ_BAAADC010000001.1"/>
</dbReference>
<accession>A0A846N1M0</accession>
<name>A0A846N1M0_9PROT</name>
<dbReference type="PANTHER" id="PTHR30327:SF1">
    <property type="entry name" value="UPF0301 PROTEIN YQGE"/>
    <property type="match status" value="1"/>
</dbReference>
<dbReference type="EMBL" id="JAASRM010000001">
    <property type="protein sequence ID" value="NIK89365.1"/>
    <property type="molecule type" value="Genomic_DNA"/>
</dbReference>
<gene>
    <name evidence="3" type="ORF">FHS83_002683</name>
</gene>
<dbReference type="Pfam" id="PF02622">
    <property type="entry name" value="DUF179"/>
    <property type="match status" value="1"/>
</dbReference>
<dbReference type="Proteomes" id="UP000570514">
    <property type="component" value="Unassembled WGS sequence"/>
</dbReference>
<sequence>MTRAISPEPAENFLEGKLLIAMPGMPDPRFEKSVIFICAHSAKGAMGLIVNKPIEGLAFGELMEKFEIPVSPGLAAMPILFGGPVNMGRGFVLHSADYGTEEDTLTITSDIALTATTDILQAIADGSGPSKSLLALGYAGWSPGQIENEILANGWIHCDADPKLVFETGHEAIWETAIAKLGADISGFSGEAGRA</sequence>
<dbReference type="AlphaFoldDB" id="A0A846N1M0"/>
<dbReference type="SUPFAM" id="SSF143456">
    <property type="entry name" value="VC0467-like"/>
    <property type="match status" value="1"/>
</dbReference>
<dbReference type="InterPro" id="IPR003774">
    <property type="entry name" value="AlgH-like"/>
</dbReference>
<evidence type="ECO:0000256" key="1">
    <source>
        <dbReference type="ARBA" id="ARBA00009600"/>
    </source>
</evidence>